<dbReference type="VEuPathDB" id="TriTrypDB:TM35_001791010"/>
<name>A0A1X0NDI8_9TRYP</name>
<dbReference type="RefSeq" id="XP_028876733.1">
    <property type="nucleotide sequence ID" value="XM_029031972.1"/>
</dbReference>
<organism evidence="1 2">
    <name type="scientific">Trypanosoma theileri</name>
    <dbReference type="NCBI Taxonomy" id="67003"/>
    <lineage>
        <taxon>Eukaryota</taxon>
        <taxon>Discoba</taxon>
        <taxon>Euglenozoa</taxon>
        <taxon>Kinetoplastea</taxon>
        <taxon>Metakinetoplastina</taxon>
        <taxon>Trypanosomatida</taxon>
        <taxon>Trypanosomatidae</taxon>
        <taxon>Trypanosoma</taxon>
    </lineage>
</organism>
<dbReference type="AlphaFoldDB" id="A0A1X0NDI8"/>
<dbReference type="Proteomes" id="UP000192257">
    <property type="component" value="Unassembled WGS sequence"/>
</dbReference>
<reference evidence="1 2" key="1">
    <citation type="submission" date="2017-03" db="EMBL/GenBank/DDBJ databases">
        <title>An alternative strategy for trypanosome survival in the mammalian bloodstream revealed through genome and transcriptome analysis of the ubiquitous bovine parasite Trypanosoma (Megatrypanum) theileri.</title>
        <authorList>
            <person name="Kelly S."/>
            <person name="Ivens A."/>
            <person name="Mott A."/>
            <person name="O'Neill E."/>
            <person name="Emms D."/>
            <person name="Macleod O."/>
            <person name="Voorheis P."/>
            <person name="Matthews J."/>
            <person name="Matthews K."/>
            <person name="Carrington M."/>
        </authorList>
    </citation>
    <scope>NUCLEOTIDE SEQUENCE [LARGE SCALE GENOMIC DNA]</scope>
    <source>
        <strain evidence="1">Edinburgh</strain>
    </source>
</reference>
<gene>
    <name evidence="1" type="ORF">TM35_001791010</name>
</gene>
<dbReference type="GeneID" id="39991752"/>
<protein>
    <submittedName>
        <fullName evidence="1">Uncharacterized protein</fullName>
    </submittedName>
</protein>
<keyword evidence="2" id="KW-1185">Reference proteome</keyword>
<comment type="caution">
    <text evidence="1">The sequence shown here is derived from an EMBL/GenBank/DDBJ whole genome shotgun (WGS) entry which is preliminary data.</text>
</comment>
<dbReference type="EMBL" id="NBCO01000179">
    <property type="protein sequence ID" value="ORC80121.1"/>
    <property type="molecule type" value="Genomic_DNA"/>
</dbReference>
<sequence length="130" mass="15452">MVLREEKLILLLQDPVRVVTAYQRPIRMNKMLKVRMLTLYLHLHKKVQTQNPFLHHPLKLLPHLHRQMRGHKHLKLKMLRMTLHLQRVNQPPPPLPQQQQHFLLNSQTTRRVMQTAAAVSAVLCGCVYHY</sequence>
<accession>A0A1X0NDI8</accession>
<evidence type="ECO:0000313" key="2">
    <source>
        <dbReference type="Proteomes" id="UP000192257"/>
    </source>
</evidence>
<evidence type="ECO:0000313" key="1">
    <source>
        <dbReference type="EMBL" id="ORC80121.1"/>
    </source>
</evidence>
<proteinExistence type="predicted"/>